<reference evidence="11 12" key="1">
    <citation type="submission" date="2019-01" db="EMBL/GenBank/DDBJ databases">
        <title>Genome Assembly of Collichthys lucidus.</title>
        <authorList>
            <person name="Cai M."/>
            <person name="Xiao S."/>
        </authorList>
    </citation>
    <scope>NUCLEOTIDE SEQUENCE [LARGE SCALE GENOMIC DNA]</scope>
    <source>
        <strain evidence="11">JT15FE1705JMU</strain>
        <tissue evidence="11">Muscle</tissue>
    </source>
</reference>
<dbReference type="EC" id="2.7.7.7" evidence="2"/>
<feature type="compositionally biased region" description="Basic and acidic residues" evidence="9">
    <location>
        <begin position="102"/>
        <end position="133"/>
    </location>
</feature>
<feature type="compositionally biased region" description="Basic and acidic residues" evidence="9">
    <location>
        <begin position="1"/>
        <end position="13"/>
    </location>
</feature>
<dbReference type="SUPFAM" id="SSF56672">
    <property type="entry name" value="DNA/RNA polymerases"/>
    <property type="match status" value="1"/>
</dbReference>
<dbReference type="AlphaFoldDB" id="A0A4U5TX99"/>
<dbReference type="SUPFAM" id="SSF53098">
    <property type="entry name" value="Ribonuclease H-like"/>
    <property type="match status" value="1"/>
</dbReference>
<feature type="region of interest" description="Disordered" evidence="9">
    <location>
        <begin position="205"/>
        <end position="298"/>
    </location>
</feature>
<feature type="domain" description="DNA-directed DNA polymerase family B mitochondria/virus" evidence="10">
    <location>
        <begin position="731"/>
        <end position="1031"/>
    </location>
</feature>
<feature type="compositionally biased region" description="Low complexity" evidence="9">
    <location>
        <begin position="234"/>
        <end position="247"/>
    </location>
</feature>
<accession>A0A4U5TX99</accession>
<name>A0A4U5TX99_COLLU</name>
<evidence type="ECO:0000256" key="2">
    <source>
        <dbReference type="ARBA" id="ARBA00012417"/>
    </source>
</evidence>
<evidence type="ECO:0000256" key="8">
    <source>
        <dbReference type="ARBA" id="ARBA00049244"/>
    </source>
</evidence>
<keyword evidence="7" id="KW-0238">DNA-binding</keyword>
<evidence type="ECO:0000313" key="11">
    <source>
        <dbReference type="EMBL" id="TKS65888.1"/>
    </source>
</evidence>
<dbReference type="GO" id="GO:0003677">
    <property type="term" value="F:DNA binding"/>
    <property type="evidence" value="ECO:0007669"/>
    <property type="project" value="UniProtKB-KW"/>
</dbReference>
<keyword evidence="3" id="KW-0808">Transferase</keyword>
<comment type="similarity">
    <text evidence="1">Belongs to the DNA polymerase type-B family.</text>
</comment>
<keyword evidence="4" id="KW-0548">Nucleotidyltransferase</keyword>
<protein>
    <recommendedName>
        <fullName evidence="2">DNA-directed DNA polymerase</fullName>
        <ecNumber evidence="2">2.7.7.7</ecNumber>
    </recommendedName>
</protein>
<comment type="catalytic activity">
    <reaction evidence="8">
        <text>DNA(n) + a 2'-deoxyribonucleoside 5'-triphosphate = DNA(n+1) + diphosphate</text>
        <dbReference type="Rhea" id="RHEA:22508"/>
        <dbReference type="Rhea" id="RHEA-COMP:17339"/>
        <dbReference type="Rhea" id="RHEA-COMP:17340"/>
        <dbReference type="ChEBI" id="CHEBI:33019"/>
        <dbReference type="ChEBI" id="CHEBI:61560"/>
        <dbReference type="ChEBI" id="CHEBI:173112"/>
        <dbReference type="EC" id="2.7.7.7"/>
    </reaction>
</comment>
<dbReference type="InterPro" id="IPR036397">
    <property type="entry name" value="RNaseH_sf"/>
</dbReference>
<evidence type="ECO:0000256" key="5">
    <source>
        <dbReference type="ARBA" id="ARBA00022705"/>
    </source>
</evidence>
<evidence type="ECO:0000256" key="1">
    <source>
        <dbReference type="ARBA" id="ARBA00005755"/>
    </source>
</evidence>
<keyword evidence="12" id="KW-1185">Reference proteome</keyword>
<dbReference type="GO" id="GO:0000166">
    <property type="term" value="F:nucleotide binding"/>
    <property type="evidence" value="ECO:0007669"/>
    <property type="project" value="InterPro"/>
</dbReference>
<dbReference type="Pfam" id="PF03175">
    <property type="entry name" value="DNA_pol_B_2"/>
    <property type="match status" value="2"/>
</dbReference>
<evidence type="ECO:0000256" key="9">
    <source>
        <dbReference type="SAM" id="MobiDB-lite"/>
    </source>
</evidence>
<dbReference type="InterPro" id="IPR023211">
    <property type="entry name" value="DNA_pol_palm_dom_sf"/>
</dbReference>
<proteinExistence type="inferred from homology"/>
<keyword evidence="5" id="KW-0235">DNA replication</keyword>
<gene>
    <name evidence="11" type="ORF">D9C73_028357</name>
</gene>
<dbReference type="InterPro" id="IPR012337">
    <property type="entry name" value="RNaseH-like_sf"/>
</dbReference>
<dbReference type="Gene3D" id="1.10.287.690">
    <property type="entry name" value="Helix hairpin bin"/>
    <property type="match status" value="1"/>
</dbReference>
<dbReference type="InterPro" id="IPR004868">
    <property type="entry name" value="DNA-dir_DNA_pol_B_mt/vir"/>
</dbReference>
<dbReference type="EMBL" id="ML241183">
    <property type="protein sequence ID" value="TKS65888.1"/>
    <property type="molecule type" value="Genomic_DNA"/>
</dbReference>
<evidence type="ECO:0000256" key="7">
    <source>
        <dbReference type="ARBA" id="ARBA00023125"/>
    </source>
</evidence>
<keyword evidence="6" id="KW-0239">DNA-directed DNA polymerase</keyword>
<dbReference type="Gene3D" id="3.90.1600.10">
    <property type="entry name" value="Palm domain of DNA polymerase"/>
    <property type="match status" value="1"/>
</dbReference>
<dbReference type="GO" id="GO:0006260">
    <property type="term" value="P:DNA replication"/>
    <property type="evidence" value="ECO:0007669"/>
    <property type="project" value="UniProtKB-KW"/>
</dbReference>
<dbReference type="GO" id="GO:0003887">
    <property type="term" value="F:DNA-directed DNA polymerase activity"/>
    <property type="evidence" value="ECO:0007669"/>
    <property type="project" value="UniProtKB-KW"/>
</dbReference>
<feature type="compositionally biased region" description="Pro residues" evidence="9">
    <location>
        <begin position="254"/>
        <end position="263"/>
    </location>
</feature>
<evidence type="ECO:0000256" key="6">
    <source>
        <dbReference type="ARBA" id="ARBA00022932"/>
    </source>
</evidence>
<evidence type="ECO:0000256" key="4">
    <source>
        <dbReference type="ARBA" id="ARBA00022695"/>
    </source>
</evidence>
<feature type="region of interest" description="Disordered" evidence="9">
    <location>
        <begin position="1"/>
        <end position="25"/>
    </location>
</feature>
<dbReference type="Gene3D" id="3.30.420.10">
    <property type="entry name" value="Ribonuclease H-like superfamily/Ribonuclease H"/>
    <property type="match status" value="1"/>
</dbReference>
<evidence type="ECO:0000256" key="3">
    <source>
        <dbReference type="ARBA" id="ARBA00022679"/>
    </source>
</evidence>
<feature type="domain" description="DNA-directed DNA polymerase family B mitochondria/virus" evidence="10">
    <location>
        <begin position="401"/>
        <end position="590"/>
    </location>
</feature>
<sequence>MPLKRSTPDRANDASDSSSEEMQNLQQKRVITALISETPVTIFEESGLKAAAAPKKSVVYLCRLQAPPRDSLHGEWSLESYGVQGYWGYVFKYETIVKQRSRGTETLEPARHSESGSTDPEARRREPDTRSLESEVQPAREGVNSHPLTANEHVAVANVGEPSSSTANNYFQPLEDALLLLNQNPSSSDVENYFHSLELALHQIDQTPPSSSPPSPSPSSSSPSPSPSPPSPFPSSSSPLPTPSSCSHANESQVPPPSPPPNPQVHAQHGGGGDEGRGLSDSPPRPSTSSNITTVPRERFNNLELRRVFTVPPARNIPDLAQFYDDVMLILREMADAVRAQVGRNDVIQLELIGENVQNHVSVVVEDEHGDAILPAFEGLLERLVQSNAEIASDARRPAYLNSVFVAHNAKGFDSYLILNTMIEMGMQPSLIMQGSKILCFQDPDFNLKFIDSLSFLTMRLSAMPKALGFSDQTKGHFPHGFSSEKNLQYIGAYPPPHNYGVERMTRAQQQEFYGWYREVSQGTFDFEKEARLYCENDVDILAKGCVLFRNQFLTDTGVDPFSCITIASACMKVFLTKFLPPKTLAVPSPDNYRCQTKSYSHASIQWLEWVARSTNVFIQHALNKGEKQVGPYFVDGFAEIDGVAYAWEFLGCFYHGCPSCFNPHDICPLRRVPFEELHAASEEKMQALKSVYGVQTVVMWEHEWSALKNVHAGVKAFLGSFLPPEPLCPRDALFGGRTSAVRLRYTAGPNETVHYVDVTSLYPYVNCNFSYPLGHPTIIHKDFDHPQNYFGFIKATIHPPRGLLFPVLPYKTSRGKLVFTLCRSCAEINNQTGPCRHDERARALTGVWVSVEVNKALEVGYRVGKIIEVWHFDRRSDSIFVGYMHTFLKGKQEASGYPPEATDQESREKYIRDYELHQGVRLDADKIEVNPAKRQVAKLCLNSFWGKFAQRSNLPQTTLVSDPEDFLRFMFSGQYNVKYFNFLNDKTAMIQWNYHKRCVVPPGRANNVFIAAFTTAYARLKLYSYLEQVQENVLYMDTDSLIYVVKDGATPLKLGNYLGDLTDELDGDSIQEFAAAGPKSYAYQTRQKKKVVLRVKGITQTTECCEQVNFDSVRELVEGYLEGSRGGVIETPQHNIRRNKKSFLLKNCTFQKKFRVVYDKRRLFSDGTTLPFGY</sequence>
<feature type="compositionally biased region" description="Polar residues" evidence="9">
    <location>
        <begin position="14"/>
        <end position="25"/>
    </location>
</feature>
<evidence type="ECO:0000313" key="12">
    <source>
        <dbReference type="Proteomes" id="UP000298787"/>
    </source>
</evidence>
<feature type="compositionally biased region" description="Pro residues" evidence="9">
    <location>
        <begin position="224"/>
        <end position="233"/>
    </location>
</feature>
<dbReference type="STRING" id="240159.A0A4U5TX99"/>
<feature type="region of interest" description="Disordered" evidence="9">
    <location>
        <begin position="101"/>
        <end position="150"/>
    </location>
</feature>
<dbReference type="PANTHER" id="PTHR33568:SF3">
    <property type="entry name" value="DNA-DIRECTED DNA POLYMERASE"/>
    <property type="match status" value="1"/>
</dbReference>
<dbReference type="PANTHER" id="PTHR33568">
    <property type="entry name" value="DNA POLYMERASE"/>
    <property type="match status" value="1"/>
</dbReference>
<evidence type="ECO:0000259" key="10">
    <source>
        <dbReference type="Pfam" id="PF03175"/>
    </source>
</evidence>
<organism evidence="11 12">
    <name type="scientific">Collichthys lucidus</name>
    <name type="common">Big head croaker</name>
    <name type="synonym">Sciaena lucida</name>
    <dbReference type="NCBI Taxonomy" id="240159"/>
    <lineage>
        <taxon>Eukaryota</taxon>
        <taxon>Metazoa</taxon>
        <taxon>Chordata</taxon>
        <taxon>Craniata</taxon>
        <taxon>Vertebrata</taxon>
        <taxon>Euteleostomi</taxon>
        <taxon>Actinopterygii</taxon>
        <taxon>Neopterygii</taxon>
        <taxon>Teleostei</taxon>
        <taxon>Neoteleostei</taxon>
        <taxon>Acanthomorphata</taxon>
        <taxon>Eupercaria</taxon>
        <taxon>Sciaenidae</taxon>
        <taxon>Collichthys</taxon>
    </lineage>
</organism>
<dbReference type="InterPro" id="IPR043502">
    <property type="entry name" value="DNA/RNA_pol_sf"/>
</dbReference>
<dbReference type="Proteomes" id="UP000298787">
    <property type="component" value="Unassembled WGS sequence"/>
</dbReference>